<feature type="binding site" evidence="9">
    <location>
        <position position="95"/>
    </location>
    <ligand>
        <name>substrate</name>
    </ligand>
</feature>
<keyword evidence="6 9" id="KW-0560">Oxidoreductase</keyword>
<feature type="binding site" evidence="9">
    <location>
        <position position="16"/>
    </location>
    <ligand>
        <name>NAD(+)</name>
        <dbReference type="ChEBI" id="CHEBI:57540"/>
    </ligand>
</feature>
<dbReference type="InterPro" id="IPR001557">
    <property type="entry name" value="L-lactate/malate_DH"/>
</dbReference>
<dbReference type="SUPFAM" id="SSF56327">
    <property type="entry name" value="LDH C-terminal domain-like"/>
    <property type="match status" value="1"/>
</dbReference>
<name>A0ABV9JGM6_9LACT</name>
<evidence type="ECO:0000256" key="7">
    <source>
        <dbReference type="ARBA" id="ARBA00023027"/>
    </source>
</evidence>
<dbReference type="InterPro" id="IPR018177">
    <property type="entry name" value="L-lactate_DH_AS"/>
</dbReference>
<proteinExistence type="inferred from homology"/>
<dbReference type="HAMAP" id="MF_00488">
    <property type="entry name" value="Lactate_dehydrog"/>
    <property type="match status" value="1"/>
</dbReference>
<comment type="function">
    <text evidence="9">Catalyzes the conversion of lactate to pyruvate.</text>
</comment>
<keyword evidence="9" id="KW-0963">Cytoplasm</keyword>
<feature type="binding site" evidence="9">
    <location>
        <position position="108"/>
    </location>
    <ligand>
        <name>NAD(+)</name>
        <dbReference type="ChEBI" id="CHEBI:57540"/>
    </ligand>
</feature>
<comment type="caution">
    <text evidence="9">Lacks conserved residue(s) required for the propagation of feature annotation.</text>
</comment>
<dbReference type="Proteomes" id="UP001595987">
    <property type="component" value="Unassembled WGS sequence"/>
</dbReference>
<dbReference type="GO" id="GO:0004459">
    <property type="term" value="F:L-lactate dehydrogenase (NAD+) activity"/>
    <property type="evidence" value="ECO:0007669"/>
    <property type="project" value="UniProtKB-EC"/>
</dbReference>
<comment type="similarity">
    <text evidence="2 9">Belongs to the LDH/MDH superfamily. LDH family.</text>
</comment>
<evidence type="ECO:0000256" key="3">
    <source>
        <dbReference type="ARBA" id="ARBA00012967"/>
    </source>
</evidence>
<dbReference type="PRINTS" id="PR00086">
    <property type="entry name" value="LLDHDRGNASE"/>
</dbReference>
<comment type="activity regulation">
    <text evidence="9">Allosterically activated by fructose 1,6-bisphosphate (FBP).</text>
</comment>
<dbReference type="SUPFAM" id="SSF51735">
    <property type="entry name" value="NAD(P)-binding Rossmann-fold domains"/>
    <property type="match status" value="1"/>
</dbReference>
<feature type="binding site" evidence="9">
    <location>
        <begin position="125"/>
        <end position="127"/>
    </location>
    <ligand>
        <name>NAD(+)</name>
        <dbReference type="ChEBI" id="CHEBI:57540"/>
    </ligand>
</feature>
<evidence type="ECO:0000256" key="8">
    <source>
        <dbReference type="ARBA" id="ARBA00049258"/>
    </source>
</evidence>
<feature type="domain" description="Lactate/malate dehydrogenase N-terminal" evidence="10">
    <location>
        <begin position="7"/>
        <end position="149"/>
    </location>
</feature>
<feature type="binding site" evidence="9">
    <location>
        <position position="175"/>
    </location>
    <ligand>
        <name>beta-D-fructose 1,6-bisphosphate</name>
        <dbReference type="ChEBI" id="CHEBI:32966"/>
        <note>allosteric activator</note>
    </ligand>
</feature>
<dbReference type="NCBIfam" id="NF000824">
    <property type="entry name" value="PRK00066.1"/>
    <property type="match status" value="1"/>
</dbReference>
<dbReference type="NCBIfam" id="TIGR01771">
    <property type="entry name" value="L-LDH-NAD"/>
    <property type="match status" value="1"/>
</dbReference>
<accession>A0ABV9JGM6</accession>
<keyword evidence="13" id="KW-1185">Reference proteome</keyword>
<sequence length="316" mass="34478">MINELKKVAIVGDGAVGSTYAHTLVVDDLADEIAIIDLNKEKAFADSLDLLHALPYLSASPKKIYAADYADAKDADIVVITANAPAATFDGEYDRLKLLEKNVAMIKSITKSVVDSGFNGIFLIASNPCDIITRLVAEVSGFPKNRVIGTGTLLETSRMRQLVAEAVAINPDNVHGYVMGEHGNSSFTAWSTVAAGAKPIKEIEHRLPSYVQMDQKIREVGFDIFERKGNTSYGIAAVLARISRAIFRNENVILPVSTYLNGEYGQKDIFIGTPAVINRDGVRELLEMPLSDEELKAFSNSADILRKNFEQIADKI</sequence>
<dbReference type="EC" id="1.1.1.27" evidence="3 9"/>
<dbReference type="PANTHER" id="PTHR43128:SF16">
    <property type="entry name" value="L-LACTATE DEHYDROGENASE"/>
    <property type="match status" value="1"/>
</dbReference>
<dbReference type="RefSeq" id="WP_213535995.1">
    <property type="nucleotide sequence ID" value="NZ_BOVQ01000005.1"/>
</dbReference>
<feature type="domain" description="Lactate/malate dehydrogenase C-terminal" evidence="11">
    <location>
        <begin position="152"/>
        <end position="314"/>
    </location>
</feature>
<evidence type="ECO:0000259" key="11">
    <source>
        <dbReference type="Pfam" id="PF02866"/>
    </source>
</evidence>
<feature type="binding site" evidence="9">
    <location>
        <position position="150"/>
    </location>
    <ligand>
        <name>NAD(+)</name>
        <dbReference type="ChEBI" id="CHEBI:57540"/>
    </ligand>
</feature>
<keyword evidence="5" id="KW-0597">Phosphoprotein</keyword>
<dbReference type="InterPro" id="IPR036291">
    <property type="entry name" value="NAD(P)-bd_dom_sf"/>
</dbReference>
<keyword evidence="7 9" id="KW-0520">NAD</keyword>
<organism evidence="12 13">
    <name type="scientific">Lactococcus nasutitermitis</name>
    <dbReference type="NCBI Taxonomy" id="1652957"/>
    <lineage>
        <taxon>Bacteria</taxon>
        <taxon>Bacillati</taxon>
        <taxon>Bacillota</taxon>
        <taxon>Bacilli</taxon>
        <taxon>Lactobacillales</taxon>
        <taxon>Streptococcaceae</taxon>
        <taxon>Lactococcus</taxon>
    </lineage>
</organism>
<dbReference type="InterPro" id="IPR011304">
    <property type="entry name" value="L-lactate_DH"/>
</dbReference>
<dbReference type="PANTHER" id="PTHR43128">
    <property type="entry name" value="L-2-HYDROXYCARBOXYLATE DEHYDROGENASE (NAD(P)(+))"/>
    <property type="match status" value="1"/>
</dbReference>
<dbReference type="InterPro" id="IPR015955">
    <property type="entry name" value="Lactate_DH/Glyco_Ohase_4_C"/>
</dbReference>
<dbReference type="Pfam" id="PF00056">
    <property type="entry name" value="Ldh_1_N"/>
    <property type="match status" value="1"/>
</dbReference>
<comment type="subcellular location">
    <subcellularLocation>
        <location evidence="9">Cytoplasm</location>
    </subcellularLocation>
</comment>
<dbReference type="Gene3D" id="3.40.50.720">
    <property type="entry name" value="NAD(P)-binding Rossmann-like Domain"/>
    <property type="match status" value="1"/>
</dbReference>
<dbReference type="InterPro" id="IPR022383">
    <property type="entry name" value="Lactate/malate_DH_C"/>
</dbReference>
<evidence type="ECO:0000259" key="10">
    <source>
        <dbReference type="Pfam" id="PF00056"/>
    </source>
</evidence>
<gene>
    <name evidence="9" type="primary">ldh</name>
    <name evidence="12" type="ORF">ACFO26_06575</name>
</gene>
<evidence type="ECO:0000256" key="6">
    <source>
        <dbReference type="ARBA" id="ARBA00023002"/>
    </source>
</evidence>
<feature type="binding site" evidence="9">
    <location>
        <position position="231"/>
    </location>
    <ligand>
        <name>substrate</name>
    </ligand>
</feature>
<evidence type="ECO:0000313" key="13">
    <source>
        <dbReference type="Proteomes" id="UP001595987"/>
    </source>
</evidence>
<dbReference type="CDD" id="cd05291">
    <property type="entry name" value="HicDH_like"/>
    <property type="match status" value="1"/>
</dbReference>
<keyword evidence="4 9" id="KW-0021">Allosteric enzyme</keyword>
<comment type="pathway">
    <text evidence="1 9">Fermentation; pyruvate fermentation to lactate; (S)-lactate from pyruvate: step 1/1.</text>
</comment>
<dbReference type="EMBL" id="JBHSGD010000005">
    <property type="protein sequence ID" value="MFC4652570.1"/>
    <property type="molecule type" value="Genomic_DNA"/>
</dbReference>
<evidence type="ECO:0000256" key="5">
    <source>
        <dbReference type="ARBA" id="ARBA00022553"/>
    </source>
</evidence>
<feature type="binding site" evidence="9">
    <location>
        <position position="42"/>
    </location>
    <ligand>
        <name>NAD(+)</name>
        <dbReference type="ChEBI" id="CHEBI:57540"/>
    </ligand>
</feature>
<dbReference type="PROSITE" id="PS00064">
    <property type="entry name" value="L_LDH"/>
    <property type="match status" value="1"/>
</dbReference>
<comment type="catalytic activity">
    <reaction evidence="8 9">
        <text>(S)-lactate + NAD(+) = pyruvate + NADH + H(+)</text>
        <dbReference type="Rhea" id="RHEA:23444"/>
        <dbReference type="ChEBI" id="CHEBI:15361"/>
        <dbReference type="ChEBI" id="CHEBI:15378"/>
        <dbReference type="ChEBI" id="CHEBI:16651"/>
        <dbReference type="ChEBI" id="CHEBI:57540"/>
        <dbReference type="ChEBI" id="CHEBI:57945"/>
        <dbReference type="EC" id="1.1.1.27"/>
    </reaction>
</comment>
<evidence type="ECO:0000256" key="9">
    <source>
        <dbReference type="HAMAP-Rule" id="MF_00488"/>
    </source>
</evidence>
<protein>
    <recommendedName>
        <fullName evidence="3 9">L-lactate dehydrogenase</fullName>
        <shortName evidence="9">L-LDH</shortName>
        <ecNumber evidence="3 9">1.1.1.27</ecNumber>
    </recommendedName>
</protein>
<feature type="binding site" evidence="9">
    <location>
        <position position="69"/>
    </location>
    <ligand>
        <name>NAD(+)</name>
        <dbReference type="ChEBI" id="CHEBI:57540"/>
    </ligand>
</feature>
<comment type="subunit">
    <text evidence="9">Homotetramer.</text>
</comment>
<dbReference type="Pfam" id="PF02866">
    <property type="entry name" value="Ldh_1_C"/>
    <property type="match status" value="1"/>
</dbReference>
<feature type="binding site" evidence="9">
    <location>
        <position position="160"/>
    </location>
    <ligand>
        <name>beta-D-fructose 1,6-bisphosphate</name>
        <dbReference type="ChEBI" id="CHEBI:32966"/>
        <note>allosteric activator</note>
    </ligand>
</feature>
<comment type="caution">
    <text evidence="12">The sequence shown here is derived from an EMBL/GenBank/DDBJ whole genome shotgun (WGS) entry which is preliminary data.</text>
</comment>
<evidence type="ECO:0000256" key="4">
    <source>
        <dbReference type="ARBA" id="ARBA00022533"/>
    </source>
</evidence>
<evidence type="ECO:0000256" key="1">
    <source>
        <dbReference type="ARBA" id="ARBA00004843"/>
    </source>
</evidence>
<dbReference type="PIRSF" id="PIRSF000102">
    <property type="entry name" value="Lac_mal_DH"/>
    <property type="match status" value="1"/>
</dbReference>
<evidence type="ECO:0000313" key="12">
    <source>
        <dbReference type="EMBL" id="MFC4652570.1"/>
    </source>
</evidence>
<dbReference type="InterPro" id="IPR001236">
    <property type="entry name" value="Lactate/malate_DH_N"/>
</dbReference>
<dbReference type="Gene3D" id="3.90.110.10">
    <property type="entry name" value="Lactate dehydrogenase/glycoside hydrolase, family 4, C-terminal"/>
    <property type="match status" value="1"/>
</dbReference>
<evidence type="ECO:0000256" key="2">
    <source>
        <dbReference type="ARBA" id="ARBA00006054"/>
    </source>
</evidence>
<reference evidence="13" key="1">
    <citation type="journal article" date="2019" name="Int. J. Syst. Evol. Microbiol.">
        <title>The Global Catalogue of Microorganisms (GCM) 10K type strain sequencing project: providing services to taxonomists for standard genome sequencing and annotation.</title>
        <authorList>
            <consortium name="The Broad Institute Genomics Platform"/>
            <consortium name="The Broad Institute Genome Sequencing Center for Infectious Disease"/>
            <person name="Wu L."/>
            <person name="Ma J."/>
        </authorList>
    </citation>
    <scope>NUCLEOTIDE SEQUENCE [LARGE SCALE GENOMIC DNA]</scope>
    <source>
        <strain evidence="13">CCUG 63287</strain>
    </source>
</reference>
<feature type="active site" description="Proton acceptor" evidence="9">
    <location>
        <position position="182"/>
    </location>
</feature>
<feature type="binding site" evidence="9">
    <location>
        <begin position="127"/>
        <end position="130"/>
    </location>
    <ligand>
        <name>substrate</name>
    </ligand>
</feature>
<feature type="binding site" evidence="9">
    <location>
        <position position="37"/>
    </location>
    <ligand>
        <name>NAD(+)</name>
        <dbReference type="ChEBI" id="CHEBI:57540"/>
    </ligand>
</feature>